<keyword evidence="2" id="KW-0276">Fatty acid metabolism</keyword>
<reference evidence="7 8" key="1">
    <citation type="submission" date="2018-01" db="EMBL/GenBank/DDBJ databases">
        <title>The draft genome sequence of Halioglobus lutimaris HF004.</title>
        <authorList>
            <person name="Du Z.-J."/>
            <person name="Shi M.-J."/>
        </authorList>
    </citation>
    <scope>NUCLEOTIDE SEQUENCE [LARGE SCALE GENOMIC DNA]</scope>
    <source>
        <strain evidence="7 8">HF004</strain>
    </source>
</reference>
<evidence type="ECO:0000256" key="4">
    <source>
        <dbReference type="ARBA" id="ARBA00023098"/>
    </source>
</evidence>
<organism evidence="7 8">
    <name type="scientific">Pseudohalioglobus lutimaris</name>
    <dbReference type="NCBI Taxonomy" id="1737061"/>
    <lineage>
        <taxon>Bacteria</taxon>
        <taxon>Pseudomonadati</taxon>
        <taxon>Pseudomonadota</taxon>
        <taxon>Gammaproteobacteria</taxon>
        <taxon>Cellvibrionales</taxon>
        <taxon>Halieaceae</taxon>
        <taxon>Pseudohalioglobus</taxon>
    </lineage>
</organism>
<dbReference type="RefSeq" id="WP_101518923.1">
    <property type="nucleotide sequence ID" value="NZ_PKUS01000037.1"/>
</dbReference>
<gene>
    <name evidence="7" type="ORF">C0039_18525</name>
</gene>
<dbReference type="Proteomes" id="UP000235005">
    <property type="component" value="Unassembled WGS sequence"/>
</dbReference>
<evidence type="ECO:0000256" key="2">
    <source>
        <dbReference type="ARBA" id="ARBA00022832"/>
    </source>
</evidence>
<comment type="similarity">
    <text evidence="1">Belongs to the enoyl-CoA hydratase/isomerase family.</text>
</comment>
<dbReference type="Gene3D" id="1.10.12.10">
    <property type="entry name" value="Lyase 2-enoyl-coa Hydratase, Chain A, domain 2"/>
    <property type="match status" value="1"/>
</dbReference>
<dbReference type="Gene3D" id="3.90.226.10">
    <property type="entry name" value="2-enoyl-CoA Hydratase, Chain A, domain 1"/>
    <property type="match status" value="1"/>
</dbReference>
<evidence type="ECO:0000256" key="5">
    <source>
        <dbReference type="ARBA" id="ARBA00037410"/>
    </source>
</evidence>
<proteinExistence type="inferred from homology"/>
<dbReference type="GO" id="GO:0006631">
    <property type="term" value="P:fatty acid metabolic process"/>
    <property type="evidence" value="ECO:0007669"/>
    <property type="project" value="UniProtKB-KW"/>
</dbReference>
<dbReference type="Pfam" id="PF00378">
    <property type="entry name" value="ECH_1"/>
    <property type="match status" value="1"/>
</dbReference>
<dbReference type="InterPro" id="IPR001753">
    <property type="entry name" value="Enoyl-CoA_hydra/iso"/>
</dbReference>
<dbReference type="PANTHER" id="PTHR43602">
    <property type="match status" value="1"/>
</dbReference>
<dbReference type="OrthoDB" id="9807606at2"/>
<comment type="caution">
    <text evidence="7">The sequence shown here is derived from an EMBL/GenBank/DDBJ whole genome shotgun (WGS) entry which is preliminary data.</text>
</comment>
<dbReference type="PANTHER" id="PTHR43602:SF1">
    <property type="entry name" value="ENOYL-COA HYDRATASE DOMAIN-CONTAINING PROTEIN 3, MITOCHONDRIAL"/>
    <property type="match status" value="1"/>
</dbReference>
<keyword evidence="8" id="KW-1185">Reference proteome</keyword>
<keyword evidence="4" id="KW-0443">Lipid metabolism</keyword>
<dbReference type="InterPro" id="IPR014748">
    <property type="entry name" value="Enoyl-CoA_hydra_C"/>
</dbReference>
<dbReference type="GO" id="GO:0016836">
    <property type="term" value="F:hydro-lyase activity"/>
    <property type="evidence" value="ECO:0007669"/>
    <property type="project" value="TreeGrafter"/>
</dbReference>
<dbReference type="SUPFAM" id="SSF52096">
    <property type="entry name" value="ClpP/crotonase"/>
    <property type="match status" value="1"/>
</dbReference>
<keyword evidence="3" id="KW-0809">Transit peptide</keyword>
<name>A0A2N5WXZ7_9GAMM</name>
<dbReference type="InterPro" id="IPR052377">
    <property type="entry name" value="Mitochondrial_ECH-domain"/>
</dbReference>
<evidence type="ECO:0000313" key="8">
    <source>
        <dbReference type="Proteomes" id="UP000235005"/>
    </source>
</evidence>
<dbReference type="AlphaFoldDB" id="A0A2N5WXZ7"/>
<comment type="function">
    <text evidence="5">May play a role in fatty acid biosynthesis and insulin sensitivity.</text>
</comment>
<evidence type="ECO:0000256" key="1">
    <source>
        <dbReference type="ARBA" id="ARBA00005254"/>
    </source>
</evidence>
<dbReference type="CDD" id="cd06558">
    <property type="entry name" value="crotonase-like"/>
    <property type="match status" value="1"/>
</dbReference>
<evidence type="ECO:0000256" key="3">
    <source>
        <dbReference type="ARBA" id="ARBA00022946"/>
    </source>
</evidence>
<evidence type="ECO:0000313" key="7">
    <source>
        <dbReference type="EMBL" id="PLW67113.1"/>
    </source>
</evidence>
<dbReference type="EMBL" id="PKUS01000037">
    <property type="protein sequence ID" value="PLW67113.1"/>
    <property type="molecule type" value="Genomic_DNA"/>
</dbReference>
<evidence type="ECO:0000256" key="6">
    <source>
        <dbReference type="ARBA" id="ARBA00040545"/>
    </source>
</evidence>
<sequence>MTDQQTSTEPYLLATLSKNVLSLTLNRPRQRNPLSSHMIAALKAAIEAANENPQVRVVVIKGSGPVFSAGHDLREMSHKEDESREDHEARVRQVLLDCSRMMLAILHSPKAIIASVHATATAAGCQLVSACDLAISSEDAMFCTPGVNIGTFCTTPLVGVGRNIHRKHAMELALTGDLFSAEDAMRFGLVNRVVPAAELEEQTLALAEKIASRSAQGIRAGKAAFYRQIDMPIEQAFEYANESMLEALLSPDASEGTRAFLEKRAPHWGEA</sequence>
<dbReference type="NCBIfam" id="NF006008">
    <property type="entry name" value="PRK08139.1"/>
    <property type="match status" value="1"/>
</dbReference>
<protein>
    <recommendedName>
        <fullName evidence="6">Enoyl-CoA hydratase domain-containing protein 3, mitochondrial</fullName>
    </recommendedName>
</protein>
<accession>A0A2N5WXZ7</accession>
<dbReference type="InterPro" id="IPR029045">
    <property type="entry name" value="ClpP/crotonase-like_dom_sf"/>
</dbReference>